<dbReference type="InterPro" id="IPR051599">
    <property type="entry name" value="Cell_Envelope_Assoc"/>
</dbReference>
<proteinExistence type="predicted"/>
<gene>
    <name evidence="3" type="ORF">J2S14_001792</name>
</gene>
<dbReference type="Gene3D" id="3.40.50.620">
    <property type="entry name" value="HUPs"/>
    <property type="match status" value="1"/>
</dbReference>
<comment type="caution">
    <text evidence="3">The sequence shown here is derived from an EMBL/GenBank/DDBJ whole genome shotgun (WGS) entry which is preliminary data.</text>
</comment>
<protein>
    <submittedName>
        <fullName evidence="3">Uncharacterized SAM-binding protein YcdF (DUF218 family)</fullName>
    </submittedName>
</protein>
<accession>A0ABU0D3J2</accession>
<evidence type="ECO:0000313" key="4">
    <source>
        <dbReference type="Proteomes" id="UP001232343"/>
    </source>
</evidence>
<feature type="domain" description="DUF218" evidence="2">
    <location>
        <begin position="42"/>
        <end position="172"/>
    </location>
</feature>
<keyword evidence="1" id="KW-1133">Transmembrane helix</keyword>
<dbReference type="InterPro" id="IPR003848">
    <property type="entry name" value="DUF218"/>
</dbReference>
<keyword evidence="4" id="KW-1185">Reference proteome</keyword>
<dbReference type="PANTHER" id="PTHR30336">
    <property type="entry name" value="INNER MEMBRANE PROTEIN, PROBABLE PERMEASE"/>
    <property type="match status" value="1"/>
</dbReference>
<evidence type="ECO:0000313" key="3">
    <source>
        <dbReference type="EMBL" id="MDQ0342978.1"/>
    </source>
</evidence>
<dbReference type="Pfam" id="PF02698">
    <property type="entry name" value="DUF218"/>
    <property type="match status" value="1"/>
</dbReference>
<sequence length="191" mass="21409">MKLKRILIWLLPFAVFGITMWIKTGNWIIAGKLPIANGQYEYAIILGAKVNGEVPSLSLRYRLEAALNYAKEHPHVKIILSGGQGPDEDISEAEAMKRYLMENGIEENRLILETASTSTYENILFSKKLLPASVNAVTIITSDYHLARAREIGRQLDLESDAVAAKTPKVVEWKLKTRERLALLKTSVFGK</sequence>
<dbReference type="RefSeq" id="WP_244681454.1">
    <property type="nucleotide sequence ID" value="NZ_JALIRM010000005.1"/>
</dbReference>
<dbReference type="CDD" id="cd06259">
    <property type="entry name" value="YdcF-like"/>
    <property type="match status" value="1"/>
</dbReference>
<feature type="transmembrane region" description="Helical" evidence="1">
    <location>
        <begin position="6"/>
        <end position="22"/>
    </location>
</feature>
<dbReference type="Proteomes" id="UP001232343">
    <property type="component" value="Unassembled WGS sequence"/>
</dbReference>
<evidence type="ECO:0000256" key="1">
    <source>
        <dbReference type="SAM" id="Phobius"/>
    </source>
</evidence>
<keyword evidence="1" id="KW-0812">Transmembrane</keyword>
<name>A0ABU0D3J2_9BACI</name>
<reference evidence="3 4" key="1">
    <citation type="submission" date="2023-07" db="EMBL/GenBank/DDBJ databases">
        <title>Genomic Encyclopedia of Type Strains, Phase IV (KMG-IV): sequencing the most valuable type-strain genomes for metagenomic binning, comparative biology and taxonomic classification.</title>
        <authorList>
            <person name="Goeker M."/>
        </authorList>
    </citation>
    <scope>NUCLEOTIDE SEQUENCE [LARGE SCALE GENOMIC DNA]</scope>
    <source>
        <strain evidence="3 4">DSM 27848</strain>
    </source>
</reference>
<dbReference type="PANTHER" id="PTHR30336:SF4">
    <property type="entry name" value="ENVELOPE BIOGENESIS FACTOR ELYC"/>
    <property type="match status" value="1"/>
</dbReference>
<keyword evidence="1" id="KW-0472">Membrane</keyword>
<evidence type="ECO:0000259" key="2">
    <source>
        <dbReference type="Pfam" id="PF02698"/>
    </source>
</evidence>
<dbReference type="EMBL" id="JAUSUO010000003">
    <property type="protein sequence ID" value="MDQ0342978.1"/>
    <property type="molecule type" value="Genomic_DNA"/>
</dbReference>
<organism evidence="3 4">
    <name type="scientific">Lederbergia wuyishanensis</name>
    <dbReference type="NCBI Taxonomy" id="1347903"/>
    <lineage>
        <taxon>Bacteria</taxon>
        <taxon>Bacillati</taxon>
        <taxon>Bacillota</taxon>
        <taxon>Bacilli</taxon>
        <taxon>Bacillales</taxon>
        <taxon>Bacillaceae</taxon>
        <taxon>Lederbergia</taxon>
    </lineage>
</organism>
<dbReference type="InterPro" id="IPR014729">
    <property type="entry name" value="Rossmann-like_a/b/a_fold"/>
</dbReference>